<dbReference type="InterPro" id="IPR044552">
    <property type="entry name" value="GLIP1-5/GLL25"/>
</dbReference>
<dbReference type="InterPro" id="IPR001087">
    <property type="entry name" value="GDSL"/>
</dbReference>
<dbReference type="Gene3D" id="3.40.50.1110">
    <property type="entry name" value="SGNH hydrolase"/>
    <property type="match status" value="1"/>
</dbReference>
<dbReference type="AlphaFoldDB" id="A0A1Z4M169"/>
<name>A0A1Z4M169_9CYAN</name>
<dbReference type="Pfam" id="PF00657">
    <property type="entry name" value="Lipase_GDSL"/>
    <property type="match status" value="1"/>
</dbReference>
<keyword evidence="1" id="KW-0732">Signal</keyword>
<dbReference type="GO" id="GO:0016788">
    <property type="term" value="F:hydrolase activity, acting on ester bonds"/>
    <property type="evidence" value="ECO:0007669"/>
    <property type="project" value="InterPro"/>
</dbReference>
<proteinExistence type="predicted"/>
<evidence type="ECO:0000313" key="3">
    <source>
        <dbReference type="Proteomes" id="UP000218418"/>
    </source>
</evidence>
<dbReference type="SUPFAM" id="SSF52266">
    <property type="entry name" value="SGNH hydrolase"/>
    <property type="match status" value="1"/>
</dbReference>
<dbReference type="EMBL" id="AP018227">
    <property type="protein sequence ID" value="BAY87151.1"/>
    <property type="molecule type" value="Genomic_DNA"/>
</dbReference>
<sequence>MSDLTNALNRIFNWLEKHPSEKYASVDVLQPRLSYEEIERRVADLAFELPEEVYELYQWKNGTYEAEVKQIQASEDALYVILGGANDYLSGDFSEPIEPVTVVVNVITSLYNAGARYFLVPNVPDLGNTPLSRTFSDEEIAFLTDISNRHNDLLEKTLRKLKQHLADIKIKYADFRALGVDVANNPKKFGLTNVTDSYLIGEAPNFYTASENADDYLFFDEIHLTTVGHLLIADALWKQAMIWK</sequence>
<dbReference type="PANTHER" id="PTHR45966:SF13">
    <property type="entry name" value="GDSL ESTERASE_LIPASE"/>
    <property type="match status" value="1"/>
</dbReference>
<dbReference type="CDD" id="cd01846">
    <property type="entry name" value="fatty_acyltransferase_like"/>
    <property type="match status" value="1"/>
</dbReference>
<evidence type="ECO:0000256" key="1">
    <source>
        <dbReference type="ARBA" id="ARBA00022729"/>
    </source>
</evidence>
<organism evidence="2 3">
    <name type="scientific">Calothrix parasitica NIES-267</name>
    <dbReference type="NCBI Taxonomy" id="1973488"/>
    <lineage>
        <taxon>Bacteria</taxon>
        <taxon>Bacillati</taxon>
        <taxon>Cyanobacteriota</taxon>
        <taxon>Cyanophyceae</taxon>
        <taxon>Nostocales</taxon>
        <taxon>Calotrichaceae</taxon>
        <taxon>Calothrix</taxon>
    </lineage>
</organism>
<dbReference type="InterPro" id="IPR036514">
    <property type="entry name" value="SGNH_hydro_sf"/>
</dbReference>
<dbReference type="Proteomes" id="UP000218418">
    <property type="component" value="Chromosome"/>
</dbReference>
<evidence type="ECO:0000313" key="2">
    <source>
        <dbReference type="EMBL" id="BAY87151.1"/>
    </source>
</evidence>
<keyword evidence="3" id="KW-1185">Reference proteome</keyword>
<dbReference type="OrthoDB" id="5292073at2"/>
<reference evidence="2 3" key="1">
    <citation type="submission" date="2017-06" db="EMBL/GenBank/DDBJ databases">
        <title>Genome sequencing of cyanobaciteial culture collection at National Institute for Environmental Studies (NIES).</title>
        <authorList>
            <person name="Hirose Y."/>
            <person name="Shimura Y."/>
            <person name="Fujisawa T."/>
            <person name="Nakamura Y."/>
            <person name="Kawachi M."/>
        </authorList>
    </citation>
    <scope>NUCLEOTIDE SEQUENCE [LARGE SCALE GENOMIC DNA]</scope>
    <source>
        <strain evidence="2 3">NIES-267</strain>
    </source>
</reference>
<accession>A0A1Z4M169</accession>
<protein>
    <submittedName>
        <fullName evidence="2">Putative esterase</fullName>
    </submittedName>
</protein>
<dbReference type="PANTHER" id="PTHR45966">
    <property type="entry name" value="GDSL-LIKE LIPASE/ACYLHYDROLASE"/>
    <property type="match status" value="1"/>
</dbReference>
<gene>
    <name evidence="2" type="ORF">NIES267_66690</name>
</gene>